<sequence length="689" mass="78638">MALYSAENIVAHSNPEARLGALDGNVAAHLEYQGKHYLITTPNQDHVPVPPVGFRELRLRSDLRFGIEDHTIWPQFHAHAYPYLFAISSRPVDANDTMALLWWNPTMADFQTTRLGMVEGVGHLADDKLKSMENLINILSQNVKDFLETEKGPKSPSAKTVDVIQSFRGQLLDTFQRLSSLKMAFKEMVFNITEFQRLYLSLSAILRYCSIYQPRLNSHDDYSATVSSGIIGAFTTSAEVAQHLFRAGVPVWFVQEWDGRPVRRNIRWAVPVTMPSPPFRFNDHNPPFPTILKGSMVDKNRYEAICTYSLQRLLSPDPFVRGDSMQNPPSTLSPLVSASAATTMWTSSTALVLPHNSSSSSSGVQSSTMQSSSAYSKWKKKPKPSPTEKVQFAGRNKFLPLEDPCAPYPIPVWAKALADVDYSPARIREGITKNGDQYVFPDPGLFVQSVHRDRYLLNWLQIRYAWRYLVGTGDSTLSPKDWRQLLFLDLSQQPTTNTPKDRHRRELFDRLAYRNNIMRNGVRVAQNLTLTPEWNKSPVTVPIPDNVVREILWSLYEENFTYELMSLDRRACLDLQPTATPSVLQEREHLVRKCISNFQIPQITPQNVGLASEDWQERREYVYYLGKVVRSWTSEPDAALLLSDRKRPESLSKGHVEMLEEATAKLYCQTFWNHFGRAAQIPHRLHKPQ</sequence>
<dbReference type="OrthoDB" id="2634326at2759"/>
<comment type="caution">
    <text evidence="1">The sequence shown here is derived from an EMBL/GenBank/DDBJ whole genome shotgun (WGS) entry which is preliminary data.</text>
</comment>
<accession>A0A409WD64</accession>
<proteinExistence type="predicted"/>
<protein>
    <submittedName>
        <fullName evidence="1">Uncharacterized protein</fullName>
    </submittedName>
</protein>
<evidence type="ECO:0000313" key="2">
    <source>
        <dbReference type="Proteomes" id="UP000284842"/>
    </source>
</evidence>
<dbReference type="InParanoid" id="A0A409WD64"/>
<organism evidence="1 2">
    <name type="scientific">Panaeolus cyanescens</name>
    <dbReference type="NCBI Taxonomy" id="181874"/>
    <lineage>
        <taxon>Eukaryota</taxon>
        <taxon>Fungi</taxon>
        <taxon>Dikarya</taxon>
        <taxon>Basidiomycota</taxon>
        <taxon>Agaricomycotina</taxon>
        <taxon>Agaricomycetes</taxon>
        <taxon>Agaricomycetidae</taxon>
        <taxon>Agaricales</taxon>
        <taxon>Agaricineae</taxon>
        <taxon>Galeropsidaceae</taxon>
        <taxon>Panaeolus</taxon>
    </lineage>
</organism>
<name>A0A409WD64_9AGAR</name>
<keyword evidence="2" id="KW-1185">Reference proteome</keyword>
<gene>
    <name evidence="1" type="ORF">CVT24_013411</name>
</gene>
<dbReference type="EMBL" id="NHTK01005571">
    <property type="protein sequence ID" value="PPQ76448.1"/>
    <property type="molecule type" value="Genomic_DNA"/>
</dbReference>
<reference evidence="1 2" key="1">
    <citation type="journal article" date="2018" name="Evol. Lett.">
        <title>Horizontal gene cluster transfer increased hallucinogenic mushroom diversity.</title>
        <authorList>
            <person name="Reynolds H.T."/>
            <person name="Vijayakumar V."/>
            <person name="Gluck-Thaler E."/>
            <person name="Korotkin H.B."/>
            <person name="Matheny P.B."/>
            <person name="Slot J.C."/>
        </authorList>
    </citation>
    <scope>NUCLEOTIDE SEQUENCE [LARGE SCALE GENOMIC DNA]</scope>
    <source>
        <strain evidence="1 2">2629</strain>
    </source>
</reference>
<dbReference type="AlphaFoldDB" id="A0A409WD64"/>
<evidence type="ECO:0000313" key="1">
    <source>
        <dbReference type="EMBL" id="PPQ76448.1"/>
    </source>
</evidence>
<dbReference type="Proteomes" id="UP000284842">
    <property type="component" value="Unassembled WGS sequence"/>
</dbReference>